<reference evidence="1" key="1">
    <citation type="submission" date="2021-02" db="EMBL/GenBank/DDBJ databases">
        <authorList>
            <person name="Nowell W R."/>
        </authorList>
    </citation>
    <scope>NUCLEOTIDE SEQUENCE</scope>
    <source>
        <strain evidence="1">Ploen Becks lab</strain>
    </source>
</reference>
<name>A0A814PC53_9BILA</name>
<gene>
    <name evidence="1" type="ORF">OXX778_LOCUS21183</name>
</gene>
<dbReference type="AlphaFoldDB" id="A0A814PC53"/>
<protein>
    <submittedName>
        <fullName evidence="1">Uncharacterized protein</fullName>
    </submittedName>
</protein>
<dbReference type="Proteomes" id="UP000663879">
    <property type="component" value="Unassembled WGS sequence"/>
</dbReference>
<evidence type="ECO:0000313" key="1">
    <source>
        <dbReference type="EMBL" id="CAF1101722.1"/>
    </source>
</evidence>
<feature type="non-terminal residue" evidence="1">
    <location>
        <position position="39"/>
    </location>
</feature>
<proteinExistence type="predicted"/>
<dbReference type="EMBL" id="CAJNOC010007595">
    <property type="protein sequence ID" value="CAF1101722.1"/>
    <property type="molecule type" value="Genomic_DNA"/>
</dbReference>
<evidence type="ECO:0000313" key="2">
    <source>
        <dbReference type="Proteomes" id="UP000663879"/>
    </source>
</evidence>
<comment type="caution">
    <text evidence="1">The sequence shown here is derived from an EMBL/GenBank/DDBJ whole genome shotgun (WGS) entry which is preliminary data.</text>
</comment>
<keyword evidence="2" id="KW-1185">Reference proteome</keyword>
<accession>A0A814PC53</accession>
<sequence length="39" mass="4544">MECEFSDDAIESMEYDTIVSMNTIPFERTKTRRGIDAIK</sequence>
<organism evidence="1 2">
    <name type="scientific">Brachionus calyciflorus</name>
    <dbReference type="NCBI Taxonomy" id="104777"/>
    <lineage>
        <taxon>Eukaryota</taxon>
        <taxon>Metazoa</taxon>
        <taxon>Spiralia</taxon>
        <taxon>Gnathifera</taxon>
        <taxon>Rotifera</taxon>
        <taxon>Eurotatoria</taxon>
        <taxon>Monogononta</taxon>
        <taxon>Pseudotrocha</taxon>
        <taxon>Ploima</taxon>
        <taxon>Brachionidae</taxon>
        <taxon>Brachionus</taxon>
    </lineage>
</organism>